<accession>A0ABR6KZ26</accession>
<dbReference type="GO" id="GO:0019159">
    <property type="term" value="F:nicotinamide-nucleotide amidase activity"/>
    <property type="evidence" value="ECO:0007669"/>
    <property type="project" value="UniProtKB-EC"/>
</dbReference>
<keyword evidence="2" id="KW-0378">Hydrolase</keyword>
<dbReference type="InterPro" id="IPR008136">
    <property type="entry name" value="CinA_C"/>
</dbReference>
<name>A0ABR6KZ26_9HYPH</name>
<reference evidence="2 3" key="1">
    <citation type="submission" date="2020-08" db="EMBL/GenBank/DDBJ databases">
        <title>Genomic Encyclopedia of Type Strains, Phase IV (KMG-IV): sequencing the most valuable type-strain genomes for metagenomic binning, comparative biology and taxonomic classification.</title>
        <authorList>
            <person name="Goeker M."/>
        </authorList>
    </citation>
    <scope>NUCLEOTIDE SEQUENCE [LARGE SCALE GENOMIC DNA]</scope>
    <source>
        <strain evidence="2 3">DSM 7050</strain>
    </source>
</reference>
<comment type="caution">
    <text evidence="2">The sequence shown here is derived from an EMBL/GenBank/DDBJ whole genome shotgun (WGS) entry which is preliminary data.</text>
</comment>
<dbReference type="Proteomes" id="UP000539538">
    <property type="component" value="Unassembled WGS sequence"/>
</dbReference>
<dbReference type="Pfam" id="PF02464">
    <property type="entry name" value="CinA"/>
    <property type="match status" value="1"/>
</dbReference>
<gene>
    <name evidence="2" type="ORF">GGQ99_000891</name>
</gene>
<dbReference type="NCBIfam" id="TIGR00199">
    <property type="entry name" value="PncC_domain"/>
    <property type="match status" value="1"/>
</dbReference>
<dbReference type="EMBL" id="JACHOT010000001">
    <property type="protein sequence ID" value="MBB4649169.1"/>
    <property type="molecule type" value="Genomic_DNA"/>
</dbReference>
<sequence>MSDIGALASALLEACEAHGTMIATAESCTGGMIIAALTDIAGSSAVVDRGFITYSNEAKMEMLGVSEATLKAHGAVSRETALEMAAGALAHSRAGLALAVTGVAGPGGGSAEKPVGLVWFGVARKGMPVEAEFRLFEDKGRDFIRRETVRTALGLGLRAVDQTAFAGP</sequence>
<evidence type="ECO:0000259" key="1">
    <source>
        <dbReference type="Pfam" id="PF02464"/>
    </source>
</evidence>
<dbReference type="Gene3D" id="3.90.950.20">
    <property type="entry name" value="CinA-like"/>
    <property type="match status" value="1"/>
</dbReference>
<dbReference type="SUPFAM" id="SSF142433">
    <property type="entry name" value="CinA-like"/>
    <property type="match status" value="1"/>
</dbReference>
<keyword evidence="3" id="KW-1185">Reference proteome</keyword>
<evidence type="ECO:0000313" key="3">
    <source>
        <dbReference type="Proteomes" id="UP000539538"/>
    </source>
</evidence>
<proteinExistence type="predicted"/>
<protein>
    <submittedName>
        <fullName evidence="2">Nicotinamide-nucleotide amidase</fullName>
        <ecNumber evidence="2">3.5.1.42</ecNumber>
    </submittedName>
</protein>
<dbReference type="RefSeq" id="WP_183260951.1">
    <property type="nucleotide sequence ID" value="NZ_BAAAVZ010000008.1"/>
</dbReference>
<dbReference type="InterPro" id="IPR036653">
    <property type="entry name" value="CinA-like_C"/>
</dbReference>
<evidence type="ECO:0000313" key="2">
    <source>
        <dbReference type="EMBL" id="MBB4649169.1"/>
    </source>
</evidence>
<feature type="domain" description="CinA C-terminal" evidence="1">
    <location>
        <begin position="7"/>
        <end position="155"/>
    </location>
</feature>
<organism evidence="2 3">
    <name type="scientific">Aminobacter niigataensis</name>
    <dbReference type="NCBI Taxonomy" id="83265"/>
    <lineage>
        <taxon>Bacteria</taxon>
        <taxon>Pseudomonadati</taxon>
        <taxon>Pseudomonadota</taxon>
        <taxon>Alphaproteobacteria</taxon>
        <taxon>Hyphomicrobiales</taxon>
        <taxon>Phyllobacteriaceae</taxon>
        <taxon>Aminobacter</taxon>
    </lineage>
</organism>
<dbReference type="EC" id="3.5.1.42" evidence="2"/>